<protein>
    <submittedName>
        <fullName evidence="2">Uncharacterized protein</fullName>
    </submittedName>
</protein>
<dbReference type="AlphaFoldDB" id="A0A8W8L3F8"/>
<feature type="compositionally biased region" description="Polar residues" evidence="1">
    <location>
        <begin position="158"/>
        <end position="192"/>
    </location>
</feature>
<sequence>MNIPPVYKRMLIDGIVILQTPGTKEKLKQKCLDELLLPKTPKRLKFGDLGASISNATPTTVAERHERRSPAAAASRAPDNFLEQEVGRLNEERGTLSVMLVHKKDELNDLKQKPTAISILGNPITKSSCDNCHRKGHRSIMNRGNKSCPFMKSEGYHANTQTTSNNVSKQTTEIKPDSTGYSSPSVSTVSPAQQPLLQNSPFQMAQYNPYFPITSPTSPYQYVMYPNQWNSMYDVYGNGYPMYPANPMTSSTAPACAAYPPLPLDSPPKNPPLPKD</sequence>
<dbReference type="EnsemblMetazoa" id="G26429.5">
    <property type="protein sequence ID" value="G26429.5:cds"/>
    <property type="gene ID" value="G26429"/>
</dbReference>
<feature type="region of interest" description="Disordered" evidence="1">
    <location>
        <begin position="254"/>
        <end position="276"/>
    </location>
</feature>
<proteinExistence type="predicted"/>
<name>A0A8W8L3F8_MAGGI</name>
<organism evidence="2 3">
    <name type="scientific">Magallana gigas</name>
    <name type="common">Pacific oyster</name>
    <name type="synonym">Crassostrea gigas</name>
    <dbReference type="NCBI Taxonomy" id="29159"/>
    <lineage>
        <taxon>Eukaryota</taxon>
        <taxon>Metazoa</taxon>
        <taxon>Spiralia</taxon>
        <taxon>Lophotrochozoa</taxon>
        <taxon>Mollusca</taxon>
        <taxon>Bivalvia</taxon>
        <taxon>Autobranchia</taxon>
        <taxon>Pteriomorphia</taxon>
        <taxon>Ostreida</taxon>
        <taxon>Ostreoidea</taxon>
        <taxon>Ostreidae</taxon>
        <taxon>Magallana</taxon>
    </lineage>
</organism>
<reference evidence="2" key="1">
    <citation type="submission" date="2022-08" db="UniProtKB">
        <authorList>
            <consortium name="EnsemblMetazoa"/>
        </authorList>
    </citation>
    <scope>IDENTIFICATION</scope>
    <source>
        <strain evidence="2">05x7-T-G4-1.051#20</strain>
    </source>
</reference>
<dbReference type="Proteomes" id="UP000005408">
    <property type="component" value="Unassembled WGS sequence"/>
</dbReference>
<evidence type="ECO:0000313" key="3">
    <source>
        <dbReference type="Proteomes" id="UP000005408"/>
    </source>
</evidence>
<feature type="compositionally biased region" description="Pro residues" evidence="1">
    <location>
        <begin position="260"/>
        <end position="276"/>
    </location>
</feature>
<evidence type="ECO:0000256" key="1">
    <source>
        <dbReference type="SAM" id="MobiDB-lite"/>
    </source>
</evidence>
<feature type="region of interest" description="Disordered" evidence="1">
    <location>
        <begin position="57"/>
        <end position="77"/>
    </location>
</feature>
<feature type="region of interest" description="Disordered" evidence="1">
    <location>
        <begin position="154"/>
        <end position="192"/>
    </location>
</feature>
<evidence type="ECO:0000313" key="2">
    <source>
        <dbReference type="EnsemblMetazoa" id="G26429.5:cds"/>
    </source>
</evidence>
<keyword evidence="3" id="KW-1185">Reference proteome</keyword>
<accession>A0A8W8L3F8</accession>